<accession>A0AAN9Q8N1</accession>
<protein>
    <submittedName>
        <fullName evidence="1">Uncharacterized protein</fullName>
    </submittedName>
</protein>
<comment type="caution">
    <text evidence="1">The sequence shown here is derived from an EMBL/GenBank/DDBJ whole genome shotgun (WGS) entry which is preliminary data.</text>
</comment>
<organism evidence="1 2">
    <name type="scientific">Canavalia gladiata</name>
    <name type="common">Sword bean</name>
    <name type="synonym">Dolichos gladiatus</name>
    <dbReference type="NCBI Taxonomy" id="3824"/>
    <lineage>
        <taxon>Eukaryota</taxon>
        <taxon>Viridiplantae</taxon>
        <taxon>Streptophyta</taxon>
        <taxon>Embryophyta</taxon>
        <taxon>Tracheophyta</taxon>
        <taxon>Spermatophyta</taxon>
        <taxon>Magnoliopsida</taxon>
        <taxon>eudicotyledons</taxon>
        <taxon>Gunneridae</taxon>
        <taxon>Pentapetalae</taxon>
        <taxon>rosids</taxon>
        <taxon>fabids</taxon>
        <taxon>Fabales</taxon>
        <taxon>Fabaceae</taxon>
        <taxon>Papilionoideae</taxon>
        <taxon>50 kb inversion clade</taxon>
        <taxon>NPAAA clade</taxon>
        <taxon>indigoferoid/millettioid clade</taxon>
        <taxon>Phaseoleae</taxon>
        <taxon>Canavalia</taxon>
    </lineage>
</organism>
<sequence>MALTTALEPAAYLPVRGTECTHVLAIVAMMTILLIGVHEQLFCPLVGGNHDEIWLHNIFKVLGQDMGHFELKSRGITTTARTCAYMQKRGLQHINFKEQQE</sequence>
<name>A0AAN9Q8N1_CANGL</name>
<proteinExistence type="predicted"/>
<gene>
    <name evidence="1" type="ORF">VNO77_23144</name>
</gene>
<dbReference type="Proteomes" id="UP001367508">
    <property type="component" value="Unassembled WGS sequence"/>
</dbReference>
<keyword evidence="2" id="KW-1185">Reference proteome</keyword>
<dbReference type="EMBL" id="JAYMYQ010000005">
    <property type="protein sequence ID" value="KAK7329000.1"/>
    <property type="molecule type" value="Genomic_DNA"/>
</dbReference>
<dbReference type="AlphaFoldDB" id="A0AAN9Q8N1"/>
<evidence type="ECO:0000313" key="1">
    <source>
        <dbReference type="EMBL" id="KAK7329000.1"/>
    </source>
</evidence>
<reference evidence="1 2" key="1">
    <citation type="submission" date="2024-01" db="EMBL/GenBank/DDBJ databases">
        <title>The genomes of 5 underutilized Papilionoideae crops provide insights into root nodulation and disease resistanc.</title>
        <authorList>
            <person name="Jiang F."/>
        </authorList>
    </citation>
    <scope>NUCLEOTIDE SEQUENCE [LARGE SCALE GENOMIC DNA]</scope>
    <source>
        <strain evidence="1">LVBAO_FW01</strain>
        <tissue evidence="1">Leaves</tissue>
    </source>
</reference>
<evidence type="ECO:0000313" key="2">
    <source>
        <dbReference type="Proteomes" id="UP001367508"/>
    </source>
</evidence>